<dbReference type="EMBL" id="JANJYJ010000008">
    <property type="protein sequence ID" value="KAK3195870.1"/>
    <property type="molecule type" value="Genomic_DNA"/>
</dbReference>
<keyword evidence="2" id="KW-1185">Reference proteome</keyword>
<reference evidence="1" key="1">
    <citation type="journal article" date="2023" name="Plant J.">
        <title>Genome sequences and population genomics provide insights into the demographic history, inbreeding, and mutation load of two 'living fossil' tree species of Dipteronia.</title>
        <authorList>
            <person name="Feng Y."/>
            <person name="Comes H.P."/>
            <person name="Chen J."/>
            <person name="Zhu S."/>
            <person name="Lu R."/>
            <person name="Zhang X."/>
            <person name="Li P."/>
            <person name="Qiu J."/>
            <person name="Olsen K.M."/>
            <person name="Qiu Y."/>
        </authorList>
    </citation>
    <scope>NUCLEOTIDE SEQUENCE</scope>
    <source>
        <strain evidence="1">NBL</strain>
    </source>
</reference>
<dbReference type="Proteomes" id="UP001281410">
    <property type="component" value="Unassembled WGS sequence"/>
</dbReference>
<sequence length="158" mass="17455">METDGSKWQSTNVSIARVGETNSVSIEVQGKFKITANVVPKTKQDSGVHNYSITKEDCFVHLDLGFKFYSLSDEVNGVLVQTYRSDYVTRVNMGANMPVMGGDKDFQTSGLFAADCVVSRFTRGFDVEESTSVLNLPSLRCASGMDGNELYARDKHLF</sequence>
<dbReference type="PANTHER" id="PTHR31656">
    <property type="entry name" value="ROOT CAP DOMAIN-CONTAINING PROTEIN"/>
    <property type="match status" value="1"/>
</dbReference>
<protein>
    <submittedName>
        <fullName evidence="1">Uncharacterized protein</fullName>
    </submittedName>
</protein>
<dbReference type="Pfam" id="PF06830">
    <property type="entry name" value="Root_cap"/>
    <property type="match status" value="1"/>
</dbReference>
<gene>
    <name evidence="1" type="ORF">Dsin_027180</name>
</gene>
<dbReference type="AlphaFoldDB" id="A0AAE0DYJ1"/>
<accession>A0AAE0DYJ1</accession>
<evidence type="ECO:0000313" key="1">
    <source>
        <dbReference type="EMBL" id="KAK3195870.1"/>
    </source>
</evidence>
<name>A0AAE0DYJ1_9ROSI</name>
<comment type="caution">
    <text evidence="1">The sequence shown here is derived from an EMBL/GenBank/DDBJ whole genome shotgun (WGS) entry which is preliminary data.</text>
</comment>
<evidence type="ECO:0000313" key="2">
    <source>
        <dbReference type="Proteomes" id="UP001281410"/>
    </source>
</evidence>
<dbReference type="InterPro" id="IPR009646">
    <property type="entry name" value="Root_cap"/>
</dbReference>
<proteinExistence type="predicted"/>
<organism evidence="1 2">
    <name type="scientific">Dipteronia sinensis</name>
    <dbReference type="NCBI Taxonomy" id="43782"/>
    <lineage>
        <taxon>Eukaryota</taxon>
        <taxon>Viridiplantae</taxon>
        <taxon>Streptophyta</taxon>
        <taxon>Embryophyta</taxon>
        <taxon>Tracheophyta</taxon>
        <taxon>Spermatophyta</taxon>
        <taxon>Magnoliopsida</taxon>
        <taxon>eudicotyledons</taxon>
        <taxon>Gunneridae</taxon>
        <taxon>Pentapetalae</taxon>
        <taxon>rosids</taxon>
        <taxon>malvids</taxon>
        <taxon>Sapindales</taxon>
        <taxon>Sapindaceae</taxon>
        <taxon>Hippocastanoideae</taxon>
        <taxon>Acereae</taxon>
        <taxon>Dipteronia</taxon>
    </lineage>
</organism>